<accession>A0A838BNR5</accession>
<dbReference type="InterPro" id="IPR027417">
    <property type="entry name" value="P-loop_NTPase"/>
</dbReference>
<organism evidence="1 2">
    <name type="scientific">Microvirga mediterraneensis</name>
    <dbReference type="NCBI Taxonomy" id="2754695"/>
    <lineage>
        <taxon>Bacteria</taxon>
        <taxon>Pseudomonadati</taxon>
        <taxon>Pseudomonadota</taxon>
        <taxon>Alphaproteobacteria</taxon>
        <taxon>Hyphomicrobiales</taxon>
        <taxon>Methylobacteriaceae</taxon>
        <taxon>Microvirga</taxon>
    </lineage>
</organism>
<evidence type="ECO:0000313" key="2">
    <source>
        <dbReference type="Proteomes" id="UP000572984"/>
    </source>
</evidence>
<dbReference type="AlphaFoldDB" id="A0A838BNR5"/>
<name>A0A838BNR5_9HYPH</name>
<dbReference type="RefSeq" id="WP_181052559.1">
    <property type="nucleotide sequence ID" value="NZ_JACDXJ010000001.1"/>
</dbReference>
<dbReference type="Proteomes" id="UP000572984">
    <property type="component" value="Unassembled WGS sequence"/>
</dbReference>
<dbReference type="InterPro" id="IPR008868">
    <property type="entry name" value="TniB"/>
</dbReference>
<comment type="caution">
    <text evidence="1">The sequence shown here is derived from an EMBL/GenBank/DDBJ whole genome shotgun (WGS) entry which is preliminary data.</text>
</comment>
<dbReference type="SUPFAM" id="SSF52540">
    <property type="entry name" value="P-loop containing nucleoside triphosphate hydrolases"/>
    <property type="match status" value="1"/>
</dbReference>
<evidence type="ECO:0000313" key="1">
    <source>
        <dbReference type="EMBL" id="MBA1157040.1"/>
    </source>
</evidence>
<reference evidence="1 2" key="1">
    <citation type="submission" date="2020-07" db="EMBL/GenBank/DDBJ databases">
        <title>Draft genome and description of Microvirga mediterraneensis Marseille-Q2068 sp. nov.</title>
        <authorList>
            <person name="Boxberger M."/>
        </authorList>
    </citation>
    <scope>NUCLEOTIDE SEQUENCE [LARGE SCALE GENOMIC DNA]</scope>
    <source>
        <strain evidence="1 2">Marseille-Q2068</strain>
    </source>
</reference>
<gene>
    <name evidence="1" type="ORF">H0S73_12970</name>
</gene>
<dbReference type="EMBL" id="JACDXJ010000001">
    <property type="protein sequence ID" value="MBA1157040.1"/>
    <property type="molecule type" value="Genomic_DNA"/>
</dbReference>
<proteinExistence type="predicted"/>
<keyword evidence="2" id="KW-1185">Reference proteome</keyword>
<sequence>MTEFHLSPAGAASVERLFQSFDQEENRRLEIMERVKARVLWTDRDKQVKSAFADILLELAMRVDPDKPFGPGNRREARSLGVLGKTGAGKSSLLSRLFAGHPAFPGYNVPNSGCALITVNVPSPCNLKALGIILLAQLGYPLQQERSVPLIWQLVTERLRHLGILVLHLDEVHNVLQAANTREIVEIRKTFKTLMIDPAWPVALVVSGLPEVKGFFEKLDEEEIRPEGQQPDTRGEVRRRFRFVELPSLRLPHDARMMAAAVKDLASIAGLEAPADLASDIVPRLIHAGLYELGICMELTHDAITKALQAKAASLVIKHYADAWRTRTGSADRANPFLAIKWLKVDCSVVLAKKREGDR</sequence>
<dbReference type="Pfam" id="PF05621">
    <property type="entry name" value="TniB"/>
    <property type="match status" value="1"/>
</dbReference>
<protein>
    <submittedName>
        <fullName evidence="1">TniB family NTP-binding protein</fullName>
    </submittedName>
</protein>